<gene>
    <name evidence="1" type="ORF">LEP1GSC125_3777</name>
</gene>
<reference evidence="1 2" key="1">
    <citation type="journal article" date="2014" name="Int. J. Syst. Evol. Microbiol.">
        <title>Leptospira mayottensis sp. nov., a pathogenic species of the genus Leptospira isolated from humans.</title>
        <authorList>
            <person name="Bourhy P."/>
            <person name="Collet L."/>
            <person name="Brisse S."/>
            <person name="Picardeau M."/>
        </authorList>
    </citation>
    <scope>NUCLEOTIDE SEQUENCE [LARGE SCALE GENOMIC DNA]</scope>
    <source>
        <strain evidence="1 2">200901122</strain>
    </source>
</reference>
<dbReference type="AlphaFoldDB" id="A0AA87SXH8"/>
<evidence type="ECO:0000313" key="1">
    <source>
        <dbReference type="EMBL" id="EKS00965.1"/>
    </source>
</evidence>
<name>A0AA87SXH8_9LEPT</name>
<proteinExistence type="predicted"/>
<comment type="caution">
    <text evidence="1">The sequence shown here is derived from an EMBL/GenBank/DDBJ whole genome shotgun (WGS) entry which is preliminary data.</text>
</comment>
<protein>
    <submittedName>
        <fullName evidence="1">Uncharacterized protein</fullName>
    </submittedName>
</protein>
<dbReference type="EMBL" id="AKWM02000026">
    <property type="protein sequence ID" value="EKS00965.1"/>
    <property type="molecule type" value="Genomic_DNA"/>
</dbReference>
<evidence type="ECO:0000313" key="2">
    <source>
        <dbReference type="Proteomes" id="UP000001343"/>
    </source>
</evidence>
<accession>A0AA87SXH8</accession>
<sequence>MGKPRNSLKPRFLNSCLFYKYNKPKIARILYPRDQLLF</sequence>
<dbReference type="Proteomes" id="UP000001343">
    <property type="component" value="Unassembled WGS sequence"/>
</dbReference>
<organism evidence="1 2">
    <name type="scientific">Leptospira mayottensis 200901122</name>
    <dbReference type="NCBI Taxonomy" id="1193010"/>
    <lineage>
        <taxon>Bacteria</taxon>
        <taxon>Pseudomonadati</taxon>
        <taxon>Spirochaetota</taxon>
        <taxon>Spirochaetia</taxon>
        <taxon>Leptospirales</taxon>
        <taxon>Leptospiraceae</taxon>
        <taxon>Leptospira</taxon>
    </lineage>
</organism>